<proteinExistence type="predicted"/>
<reference evidence="3" key="1">
    <citation type="submission" date="2023-07" db="EMBL/GenBank/DDBJ databases">
        <title>30 novel species of actinomycetes from the DSMZ collection.</title>
        <authorList>
            <person name="Nouioui I."/>
        </authorList>
    </citation>
    <scope>NUCLEOTIDE SEQUENCE [LARGE SCALE GENOMIC DNA]</scope>
    <source>
        <strain evidence="3">DSM 41982</strain>
    </source>
</reference>
<dbReference type="EMBL" id="JAVRER010000065">
    <property type="protein sequence ID" value="MDT0419157.1"/>
    <property type="molecule type" value="Genomic_DNA"/>
</dbReference>
<dbReference type="AlphaFoldDB" id="A0ABD5ED87"/>
<dbReference type="SUPFAM" id="SSF47413">
    <property type="entry name" value="lambda repressor-like DNA-binding domains"/>
    <property type="match status" value="1"/>
</dbReference>
<dbReference type="CDD" id="cd00093">
    <property type="entry name" value="HTH_XRE"/>
    <property type="match status" value="1"/>
</dbReference>
<comment type="caution">
    <text evidence="2">The sequence shown here is derived from an EMBL/GenBank/DDBJ whole genome shotgun (WGS) entry which is preliminary data.</text>
</comment>
<feature type="compositionally biased region" description="Low complexity" evidence="1">
    <location>
        <begin position="6"/>
        <end position="18"/>
    </location>
</feature>
<dbReference type="GO" id="GO:0003677">
    <property type="term" value="F:DNA binding"/>
    <property type="evidence" value="ECO:0007669"/>
    <property type="project" value="UniProtKB-KW"/>
</dbReference>
<accession>A0ABD5ED87</accession>
<gene>
    <name evidence="2" type="ORF">RM574_27115</name>
</gene>
<keyword evidence="2" id="KW-0238">DNA-binding</keyword>
<name>A0ABD5ED87_9ACTN</name>
<evidence type="ECO:0000313" key="3">
    <source>
        <dbReference type="Proteomes" id="UP001183607"/>
    </source>
</evidence>
<dbReference type="Proteomes" id="UP001183607">
    <property type="component" value="Unassembled WGS sequence"/>
</dbReference>
<organism evidence="2 3">
    <name type="scientific">Streptomyces evansiae</name>
    <dbReference type="NCBI Taxonomy" id="3075535"/>
    <lineage>
        <taxon>Bacteria</taxon>
        <taxon>Bacillati</taxon>
        <taxon>Actinomycetota</taxon>
        <taxon>Actinomycetes</taxon>
        <taxon>Kitasatosporales</taxon>
        <taxon>Streptomycetaceae</taxon>
        <taxon>Streptomyces</taxon>
    </lineage>
</organism>
<sequence length="225" mass="23894">MDAAHQEAAARAATAESARLPQPAAESARLPQENVPEAARAHEDRDRHQETAAKSRELQRVWYGEPLGTLFRRLIDDLGLNQARLAAVLGLSAPMLSQLMSGQRAKIGNPSVVQRVQLLQDLATQVADGSVPAAEATVRMDEIRASRGGSVLSTGQTGSTSGGAPTVRRVVREMQALLRSVASAQDIVAAAALIADDHPELAELLRVYGAGRTSEAIDHYATHQG</sequence>
<evidence type="ECO:0000313" key="2">
    <source>
        <dbReference type="EMBL" id="MDT0419157.1"/>
    </source>
</evidence>
<dbReference type="InterPro" id="IPR010982">
    <property type="entry name" value="Lambda_DNA-bd_dom_sf"/>
</dbReference>
<dbReference type="InterPro" id="IPR001387">
    <property type="entry name" value="Cro/C1-type_HTH"/>
</dbReference>
<dbReference type="Gene3D" id="1.10.260.40">
    <property type="entry name" value="lambda repressor-like DNA-binding domains"/>
    <property type="match status" value="1"/>
</dbReference>
<dbReference type="RefSeq" id="WP_254667188.1">
    <property type="nucleotide sequence ID" value="NZ_JAVRER010000065.1"/>
</dbReference>
<evidence type="ECO:0000256" key="1">
    <source>
        <dbReference type="SAM" id="MobiDB-lite"/>
    </source>
</evidence>
<feature type="compositionally biased region" description="Basic and acidic residues" evidence="1">
    <location>
        <begin position="39"/>
        <end position="54"/>
    </location>
</feature>
<protein>
    <submittedName>
        <fullName evidence="2">DNA-binding protein</fullName>
    </submittedName>
</protein>
<feature type="region of interest" description="Disordered" evidence="1">
    <location>
        <begin position="1"/>
        <end position="54"/>
    </location>
</feature>